<reference evidence="11 12" key="1">
    <citation type="submission" date="2024-01" db="EMBL/GenBank/DDBJ databases">
        <title>A draft genome for the cacao thread blight pathogen Marasmiellus scandens.</title>
        <authorList>
            <person name="Baruah I.K."/>
            <person name="Leung J."/>
            <person name="Bukari Y."/>
            <person name="Amoako-Attah I."/>
            <person name="Meinhardt L.W."/>
            <person name="Bailey B.A."/>
            <person name="Cohen S.P."/>
        </authorList>
    </citation>
    <scope>NUCLEOTIDE SEQUENCE [LARGE SCALE GENOMIC DNA]</scope>
    <source>
        <strain evidence="11 12">GH-19</strain>
    </source>
</reference>
<feature type="transmembrane region" description="Helical" evidence="10">
    <location>
        <begin position="165"/>
        <end position="186"/>
    </location>
</feature>
<dbReference type="Pfam" id="PF02537">
    <property type="entry name" value="CRCB"/>
    <property type="match status" value="2"/>
</dbReference>
<comment type="subcellular location">
    <subcellularLocation>
        <location evidence="2">Cell membrane</location>
        <topology evidence="2">Multi-pass membrane protein</topology>
    </subcellularLocation>
</comment>
<evidence type="ECO:0008006" key="13">
    <source>
        <dbReference type="Google" id="ProtNLM"/>
    </source>
</evidence>
<comment type="similarity">
    <text evidence="7">Belongs to the fluoride channel Fluc/FEX (TC 1.A.43) family.</text>
</comment>
<dbReference type="EMBL" id="JBANRG010000002">
    <property type="protein sequence ID" value="KAK7470578.1"/>
    <property type="molecule type" value="Genomic_DNA"/>
</dbReference>
<dbReference type="PANTHER" id="PTHR28259:SF1">
    <property type="entry name" value="FLUORIDE EXPORT PROTEIN 1-RELATED"/>
    <property type="match status" value="1"/>
</dbReference>
<feature type="compositionally biased region" description="Polar residues" evidence="9">
    <location>
        <begin position="1"/>
        <end position="11"/>
    </location>
</feature>
<gene>
    <name evidence="11" type="ORF">VKT23_002002</name>
</gene>
<comment type="caution">
    <text evidence="11">The sequence shown here is derived from an EMBL/GenBank/DDBJ whole genome shotgun (WGS) entry which is preliminary data.</text>
</comment>
<evidence type="ECO:0000256" key="5">
    <source>
        <dbReference type="ARBA" id="ARBA00022989"/>
    </source>
</evidence>
<keyword evidence="3" id="KW-1003">Cell membrane</keyword>
<comment type="function">
    <text evidence="1">Fluoride channel required for the rapid expulsion of cytoplasmic fluoride.</text>
</comment>
<dbReference type="Proteomes" id="UP001498398">
    <property type="component" value="Unassembled WGS sequence"/>
</dbReference>
<comment type="catalytic activity">
    <reaction evidence="8">
        <text>fluoride(in) = fluoride(out)</text>
        <dbReference type="Rhea" id="RHEA:76159"/>
        <dbReference type="ChEBI" id="CHEBI:17051"/>
    </reaction>
    <physiologicalReaction direction="left-to-right" evidence="8">
        <dbReference type="Rhea" id="RHEA:76160"/>
    </physiologicalReaction>
</comment>
<feature type="transmembrane region" description="Helical" evidence="10">
    <location>
        <begin position="57"/>
        <end position="75"/>
    </location>
</feature>
<organism evidence="11 12">
    <name type="scientific">Marasmiellus scandens</name>
    <dbReference type="NCBI Taxonomy" id="2682957"/>
    <lineage>
        <taxon>Eukaryota</taxon>
        <taxon>Fungi</taxon>
        <taxon>Dikarya</taxon>
        <taxon>Basidiomycota</taxon>
        <taxon>Agaricomycotina</taxon>
        <taxon>Agaricomycetes</taxon>
        <taxon>Agaricomycetidae</taxon>
        <taxon>Agaricales</taxon>
        <taxon>Marasmiineae</taxon>
        <taxon>Omphalotaceae</taxon>
        <taxon>Marasmiellus</taxon>
    </lineage>
</organism>
<evidence type="ECO:0000256" key="10">
    <source>
        <dbReference type="SAM" id="Phobius"/>
    </source>
</evidence>
<sequence length="364" mass="39693">MGKQESSAQDQVRTTVEDVRDDVEDVDIASIEEPTSSRHSHHSTSSRKTYHYLSHHILALLIPFSIFGVLARLGIQALTTYNGQSFASLTYVQATGCLVMGFALHLKEPISDFYGPLYTAITTGFCGSLTTFSGWQSDIFSSWINSGHFLRGGLRDFIDGLGKTVFTLCVSIASVLFGTYLARVLVPHIPTKRFPPRPTFKFRYGLTIFSVLIYAATFPTYFLLPDDYRHQATAALLFAFPGTLTRYLLSVQLNPLLKTFPMGTFAANAIGSGLLAAFRVIQGIEGNGRISSNACSILQGLDDGYCGCLTTISTFATEILALKGWARARYVLVSWVVGQLLFLVILGPALLSGNVGKSTACSFT</sequence>
<feature type="transmembrane region" description="Helical" evidence="10">
    <location>
        <begin position="206"/>
        <end position="224"/>
    </location>
</feature>
<evidence type="ECO:0000256" key="2">
    <source>
        <dbReference type="ARBA" id="ARBA00004651"/>
    </source>
</evidence>
<evidence type="ECO:0000313" key="12">
    <source>
        <dbReference type="Proteomes" id="UP001498398"/>
    </source>
</evidence>
<keyword evidence="4 10" id="KW-0812">Transmembrane</keyword>
<evidence type="ECO:0000256" key="6">
    <source>
        <dbReference type="ARBA" id="ARBA00023136"/>
    </source>
</evidence>
<evidence type="ECO:0000313" key="11">
    <source>
        <dbReference type="EMBL" id="KAK7470578.1"/>
    </source>
</evidence>
<feature type="transmembrane region" description="Helical" evidence="10">
    <location>
        <begin position="330"/>
        <end position="351"/>
    </location>
</feature>
<accession>A0ABR1K0N2</accession>
<evidence type="ECO:0000256" key="8">
    <source>
        <dbReference type="ARBA" id="ARBA00035585"/>
    </source>
</evidence>
<evidence type="ECO:0000256" key="4">
    <source>
        <dbReference type="ARBA" id="ARBA00022692"/>
    </source>
</evidence>
<proteinExistence type="inferred from homology"/>
<keyword evidence="6 10" id="KW-0472">Membrane</keyword>
<dbReference type="InterPro" id="IPR003691">
    <property type="entry name" value="FluC"/>
</dbReference>
<dbReference type="PANTHER" id="PTHR28259">
    <property type="entry name" value="FLUORIDE EXPORT PROTEIN 1-RELATED"/>
    <property type="match status" value="1"/>
</dbReference>
<evidence type="ECO:0000256" key="9">
    <source>
        <dbReference type="SAM" id="MobiDB-lite"/>
    </source>
</evidence>
<name>A0ABR1K0N2_9AGAR</name>
<protein>
    <recommendedName>
        <fullName evidence="13">CrcB-like protein</fullName>
    </recommendedName>
</protein>
<feature type="transmembrane region" description="Helical" evidence="10">
    <location>
        <begin position="113"/>
        <end position="135"/>
    </location>
</feature>
<keyword evidence="5 10" id="KW-1133">Transmembrane helix</keyword>
<evidence type="ECO:0000256" key="1">
    <source>
        <dbReference type="ARBA" id="ARBA00002598"/>
    </source>
</evidence>
<feature type="region of interest" description="Disordered" evidence="9">
    <location>
        <begin position="1"/>
        <end position="21"/>
    </location>
</feature>
<keyword evidence="12" id="KW-1185">Reference proteome</keyword>
<evidence type="ECO:0000256" key="3">
    <source>
        <dbReference type="ARBA" id="ARBA00022475"/>
    </source>
</evidence>
<evidence type="ECO:0000256" key="7">
    <source>
        <dbReference type="ARBA" id="ARBA00035120"/>
    </source>
</evidence>
<feature type="transmembrane region" description="Helical" evidence="10">
    <location>
        <begin position="87"/>
        <end position="106"/>
    </location>
</feature>